<dbReference type="AlphaFoldDB" id="A0A1S1MRI5"/>
<keyword evidence="2" id="KW-1185">Reference proteome</keyword>
<accession>A0A1S1MRI5</accession>
<proteinExistence type="predicted"/>
<comment type="caution">
    <text evidence="1">The sequence shown here is derived from an EMBL/GenBank/DDBJ whole genome shotgun (WGS) entry which is preliminary data.</text>
</comment>
<dbReference type="Proteomes" id="UP000179786">
    <property type="component" value="Unassembled WGS sequence"/>
</dbReference>
<evidence type="ECO:0000313" key="2">
    <source>
        <dbReference type="Proteomes" id="UP000179786"/>
    </source>
</evidence>
<name>A0A1S1MRI5_9GAMM</name>
<sequence length="75" mass="8558">MLLTQEDNFIELYGDIEFVGKIAKALVFFDILILQLESYSGVNKRVLIVRSALSTQAWARLCRLSLQHCEATEPK</sequence>
<dbReference type="EMBL" id="MKJU01000030">
    <property type="protein sequence ID" value="OHU88855.1"/>
    <property type="molecule type" value="Genomic_DNA"/>
</dbReference>
<evidence type="ECO:0000313" key="1">
    <source>
        <dbReference type="EMBL" id="OHU88855.1"/>
    </source>
</evidence>
<reference evidence="1 2" key="1">
    <citation type="submission" date="2016-09" db="EMBL/GenBank/DDBJ databases">
        <title>Pseudoalteromonas amylolytica sp. nov., isolated from the surface seawater.</title>
        <authorList>
            <person name="Wu Y.-H."/>
            <person name="Cheng H."/>
            <person name="Jin X.-B."/>
            <person name="Wang C.-S."/>
            <person name="Xu X.-W."/>
        </authorList>
    </citation>
    <scope>NUCLEOTIDE SEQUENCE [LARGE SCALE GENOMIC DNA]</scope>
    <source>
        <strain evidence="1 2">JW1</strain>
    </source>
</reference>
<organism evidence="1 2">
    <name type="scientific">Pseudoalteromonas amylolytica</name>
    <dbReference type="NCBI Taxonomy" id="1859457"/>
    <lineage>
        <taxon>Bacteria</taxon>
        <taxon>Pseudomonadati</taxon>
        <taxon>Pseudomonadota</taxon>
        <taxon>Gammaproteobacteria</taxon>
        <taxon>Alteromonadales</taxon>
        <taxon>Pseudoalteromonadaceae</taxon>
        <taxon>Pseudoalteromonas</taxon>
    </lineage>
</organism>
<protein>
    <submittedName>
        <fullName evidence="1">Uncharacterized protein</fullName>
    </submittedName>
</protein>
<gene>
    <name evidence="1" type="ORF">BET10_18735</name>
</gene>